<accession>A0ABR6WLA1</accession>
<dbReference type="SUPFAM" id="SSF160246">
    <property type="entry name" value="EspE N-terminal domain-like"/>
    <property type="match status" value="1"/>
</dbReference>
<dbReference type="InterPro" id="IPR028976">
    <property type="entry name" value="CheC-like_sf"/>
</dbReference>
<dbReference type="EMBL" id="WJBB01000009">
    <property type="protein sequence ID" value="MBC3797259.1"/>
    <property type="molecule type" value="Genomic_DNA"/>
</dbReference>
<feature type="coiled-coil region" evidence="2">
    <location>
        <begin position="105"/>
        <end position="132"/>
    </location>
</feature>
<evidence type="ECO:0000256" key="2">
    <source>
        <dbReference type="SAM" id="Coils"/>
    </source>
</evidence>
<evidence type="ECO:0000313" key="3">
    <source>
        <dbReference type="EMBL" id="MBC3797259.1"/>
    </source>
</evidence>
<keyword evidence="4" id="KW-1185">Reference proteome</keyword>
<dbReference type="InterPro" id="IPR037257">
    <property type="entry name" value="T2SS_E_N_sf"/>
</dbReference>
<proteinExistence type="predicted"/>
<gene>
    <name evidence="3" type="ORF">GH807_09385</name>
</gene>
<organism evidence="3 4">
    <name type="scientific">Acetobacterium tundrae</name>
    <dbReference type="NCBI Taxonomy" id="132932"/>
    <lineage>
        <taxon>Bacteria</taxon>
        <taxon>Bacillati</taxon>
        <taxon>Bacillota</taxon>
        <taxon>Clostridia</taxon>
        <taxon>Eubacteriales</taxon>
        <taxon>Eubacteriaceae</taxon>
        <taxon>Acetobacterium</taxon>
    </lineage>
</organism>
<name>A0ABR6WLA1_9FIRM</name>
<reference evidence="3 4" key="1">
    <citation type="journal article" date="2020" name="mSystems">
        <title>Defining Genomic and Predicted Metabolic Features of the Acetobacterium Genus.</title>
        <authorList>
            <person name="Ross D.E."/>
            <person name="Marshall C.W."/>
            <person name="Gulliver D."/>
            <person name="May H.D."/>
            <person name="Norman R.S."/>
        </authorList>
    </citation>
    <scope>NUCLEOTIDE SEQUENCE [LARGE SCALE GENOMIC DNA]</scope>
    <source>
        <strain evidence="3 4">DSM 9173</strain>
    </source>
</reference>
<protein>
    <recommendedName>
        <fullName evidence="5">Chemotaxis protein CheX</fullName>
    </recommendedName>
</protein>
<sequence length="305" mass="34865">MFNQYFGNYLLVKKLIKPEELRVILAEQKSVKVKLGVLAIDSGYMNASQVDRIHRFQAAKDRKFGELAIEEGYLTENQLNELLNAQKKSNILLGQLLIEKGLFSLEKYEAVLAQYREDSQLSNDEIQVLKNNDITQITKLFLKTLSIHDNSIPQEYFELFLRNIVRFIDDEIRMEPAVEVNSYPYDYLVTQRIEGEHLFFSGFAASETVLAKFASIYAEEALDRVDALAKDSLGEFLNCHNGLFLSELAHKGIELDLFPPEIKEAGIIKPDGKLYVIPCHLNFGKIDFIFAEANPDFTEKIANNK</sequence>
<comment type="caution">
    <text evidence="3">The sequence shown here is derived from an EMBL/GenBank/DDBJ whole genome shotgun (WGS) entry which is preliminary data.</text>
</comment>
<dbReference type="Proteomes" id="UP000653358">
    <property type="component" value="Unassembled WGS sequence"/>
</dbReference>
<evidence type="ECO:0000313" key="4">
    <source>
        <dbReference type="Proteomes" id="UP000653358"/>
    </source>
</evidence>
<dbReference type="RefSeq" id="WP_148603073.1">
    <property type="nucleotide sequence ID" value="NZ_RXYB01000005.1"/>
</dbReference>
<keyword evidence="1" id="KW-0145">Chemotaxis</keyword>
<dbReference type="Gene3D" id="3.40.1550.10">
    <property type="entry name" value="CheC-like"/>
    <property type="match status" value="1"/>
</dbReference>
<dbReference type="SUPFAM" id="SSF103039">
    <property type="entry name" value="CheC-like"/>
    <property type="match status" value="1"/>
</dbReference>
<keyword evidence="2" id="KW-0175">Coiled coil</keyword>
<evidence type="ECO:0000256" key="1">
    <source>
        <dbReference type="ARBA" id="ARBA00022500"/>
    </source>
</evidence>
<evidence type="ECO:0008006" key="5">
    <source>
        <dbReference type="Google" id="ProtNLM"/>
    </source>
</evidence>